<name>A0A845RK54_9FIRM</name>
<dbReference type="InterPro" id="IPR025463">
    <property type="entry name" value="DUF4314"/>
</dbReference>
<reference evidence="2 3" key="1">
    <citation type="submission" date="2018-08" db="EMBL/GenBank/DDBJ databases">
        <title>Murine metabolic-syndrome-specific gut microbial biobank.</title>
        <authorList>
            <person name="Liu C."/>
        </authorList>
    </citation>
    <scope>NUCLEOTIDE SEQUENCE [LARGE SCALE GENOMIC DNA]</scope>
    <source>
        <strain evidence="2 3">X69</strain>
    </source>
</reference>
<dbReference type="AlphaFoldDB" id="A0A845RK54"/>
<dbReference type="RefSeq" id="WP_160211063.1">
    <property type="nucleotide sequence ID" value="NZ_QXWZ01000050.1"/>
</dbReference>
<evidence type="ECO:0000313" key="2">
    <source>
        <dbReference type="EMBL" id="NBI80386.1"/>
    </source>
</evidence>
<evidence type="ECO:0000259" key="1">
    <source>
        <dbReference type="Pfam" id="PF14192"/>
    </source>
</evidence>
<dbReference type="Pfam" id="PF14192">
    <property type="entry name" value="DUF4314"/>
    <property type="match status" value="1"/>
</dbReference>
<comment type="caution">
    <text evidence="2">The sequence shown here is derived from an EMBL/GenBank/DDBJ whole genome shotgun (WGS) entry which is preliminary data.</text>
</comment>
<dbReference type="Proteomes" id="UP000446348">
    <property type="component" value="Unassembled WGS sequence"/>
</dbReference>
<evidence type="ECO:0000313" key="3">
    <source>
        <dbReference type="Proteomes" id="UP000446348"/>
    </source>
</evidence>
<feature type="domain" description="DUF4314" evidence="1">
    <location>
        <begin position="6"/>
        <end position="72"/>
    </location>
</feature>
<sequence length="432" mass="48142">MDRIPKEWLDFLREQFPVGSRIKLREMKDDPHPVEPGSMGTLKGIDDAGHFLVNWDSGRSLNLLLGADSFSVLPPPLQTLKLYAPMTAELFEPDEYGGMDEDGTPLDGRDLRHYADSILAALIRERMPEEAERGIMHWYGKDDAVDRKVRSALFTTEEREGRLWAVVECKAAEALTPVELDTLTDYLSGQMSDGWGEGFEQRDIGIGDGCELYVHLWQSKNWSIMPEQDRFDPHFSERLPDMCFSVLPEDDSLICITRGAGYQVSENSSEKPGLNRHIADYRNQCRGISKAQEQAMLGGCLRGWDSPAADPRHYIQEQALMKKAASEQKLAEGLPELCFSVLPSTGALICIKRGESGYYPSDWDTGVPAQNRELADYNNQRLGVTGAQRLAMEAGSMHGWDCPAADPRTYEQTLQSPTDMEAGAPMGGMTLG</sequence>
<dbReference type="EMBL" id="QXWZ01000050">
    <property type="protein sequence ID" value="NBI80386.1"/>
    <property type="molecule type" value="Genomic_DNA"/>
</dbReference>
<protein>
    <submittedName>
        <fullName evidence="2">DUF4314 domain-containing protein</fullName>
    </submittedName>
</protein>
<dbReference type="OrthoDB" id="9813511at2"/>
<gene>
    <name evidence="2" type="ORF">D3Z39_16295</name>
</gene>
<proteinExistence type="predicted"/>
<accession>A0A845RK54</accession>
<organism evidence="2 3">
    <name type="scientific">Anaerotruncus colihominis</name>
    <dbReference type="NCBI Taxonomy" id="169435"/>
    <lineage>
        <taxon>Bacteria</taxon>
        <taxon>Bacillati</taxon>
        <taxon>Bacillota</taxon>
        <taxon>Clostridia</taxon>
        <taxon>Eubacteriales</taxon>
        <taxon>Oscillospiraceae</taxon>
        <taxon>Anaerotruncus</taxon>
    </lineage>
</organism>